<keyword evidence="3" id="KW-1185">Reference proteome</keyword>
<evidence type="ECO:0000313" key="3">
    <source>
        <dbReference type="Proteomes" id="UP000028045"/>
    </source>
</evidence>
<gene>
    <name evidence="2" type="ORF">S7711_02445</name>
</gene>
<protein>
    <submittedName>
        <fullName evidence="2">Uncharacterized protein</fullName>
    </submittedName>
</protein>
<reference evidence="2 3" key="1">
    <citation type="journal article" date="2014" name="BMC Genomics">
        <title>Comparative genome sequencing reveals chemotype-specific gene clusters in the toxigenic black mold Stachybotrys.</title>
        <authorList>
            <person name="Semeiks J."/>
            <person name="Borek D."/>
            <person name="Otwinowski Z."/>
            <person name="Grishin N.V."/>
        </authorList>
    </citation>
    <scope>NUCLEOTIDE SEQUENCE [LARGE SCALE GENOMIC DNA]</scope>
    <source>
        <strain evidence="3">CBS 109288 / IBT 7711</strain>
    </source>
</reference>
<evidence type="ECO:0000256" key="1">
    <source>
        <dbReference type="SAM" id="MobiDB-lite"/>
    </source>
</evidence>
<dbReference type="EMBL" id="KL648614">
    <property type="protein sequence ID" value="KEY67526.1"/>
    <property type="molecule type" value="Genomic_DNA"/>
</dbReference>
<evidence type="ECO:0000313" key="2">
    <source>
        <dbReference type="EMBL" id="KEY67526.1"/>
    </source>
</evidence>
<dbReference type="AlphaFoldDB" id="A0A084AQE7"/>
<name>A0A084AQE7_STACB</name>
<dbReference type="OrthoDB" id="4897217at2759"/>
<sequence length="172" mass="18176">MESQNVIPVGLRPANMSTSKQNRILIWRDEVASAADALDAESSVNGIAPSFTSSSTATTTSSASTTSPPRSRSRNLWKRLSRRLSIIARGSDAPPSDAELSPRTAMYRELPASAALAKLNSAAAPRDDGDLKAAEDLALGAESSNGRAGGLKEKQERLERAARLLDQASKQG</sequence>
<dbReference type="HOGENOM" id="CLU_1556279_0_0_1"/>
<proteinExistence type="predicted"/>
<organism evidence="2 3">
    <name type="scientific">Stachybotrys chartarum (strain CBS 109288 / IBT 7711)</name>
    <name type="common">Toxic black mold</name>
    <name type="synonym">Stilbospora chartarum</name>
    <dbReference type="NCBI Taxonomy" id="1280523"/>
    <lineage>
        <taxon>Eukaryota</taxon>
        <taxon>Fungi</taxon>
        <taxon>Dikarya</taxon>
        <taxon>Ascomycota</taxon>
        <taxon>Pezizomycotina</taxon>
        <taxon>Sordariomycetes</taxon>
        <taxon>Hypocreomycetidae</taxon>
        <taxon>Hypocreales</taxon>
        <taxon>Stachybotryaceae</taxon>
        <taxon>Stachybotrys</taxon>
    </lineage>
</organism>
<feature type="compositionally biased region" description="Low complexity" evidence="1">
    <location>
        <begin position="45"/>
        <end position="70"/>
    </location>
</feature>
<feature type="region of interest" description="Disordered" evidence="1">
    <location>
        <begin position="45"/>
        <end position="75"/>
    </location>
</feature>
<accession>A0A084AQE7</accession>
<dbReference type="Proteomes" id="UP000028045">
    <property type="component" value="Unassembled WGS sequence"/>
</dbReference>